<keyword evidence="2" id="KW-1185">Reference proteome</keyword>
<dbReference type="RefSeq" id="WP_142538369.1">
    <property type="nucleotide sequence ID" value="NZ_BMIE01000003.1"/>
</dbReference>
<dbReference type="Proteomes" id="UP000317316">
    <property type="component" value="Unassembled WGS sequence"/>
</dbReference>
<comment type="caution">
    <text evidence="1">The sequence shown here is derived from an EMBL/GenBank/DDBJ whole genome shotgun (WGS) entry which is preliminary data.</text>
</comment>
<name>A0A544TAH5_9BACI</name>
<dbReference type="AlphaFoldDB" id="A0A544TAH5"/>
<accession>A0A544TAH5</accession>
<proteinExistence type="predicted"/>
<dbReference type="EMBL" id="VDGH01000004">
    <property type="protein sequence ID" value="TQR14386.1"/>
    <property type="molecule type" value="Genomic_DNA"/>
</dbReference>
<evidence type="ECO:0000313" key="1">
    <source>
        <dbReference type="EMBL" id="TQR14386.1"/>
    </source>
</evidence>
<sequence>MLVLVQLILVGLLVLFCLTFKKKAQKVTLINPEQFISSEPILPDLPKRAVRNTHWFTHTFMRPRRKG</sequence>
<protein>
    <submittedName>
        <fullName evidence="1">Uncharacterized protein</fullName>
    </submittedName>
</protein>
<evidence type="ECO:0000313" key="2">
    <source>
        <dbReference type="Proteomes" id="UP000317316"/>
    </source>
</evidence>
<gene>
    <name evidence="1" type="ORF">FG382_07975</name>
</gene>
<organism evidence="1 2">
    <name type="scientific">Psychrobacillus lasiicapitis</name>
    <dbReference type="NCBI Taxonomy" id="1636719"/>
    <lineage>
        <taxon>Bacteria</taxon>
        <taxon>Bacillati</taxon>
        <taxon>Bacillota</taxon>
        <taxon>Bacilli</taxon>
        <taxon>Bacillales</taxon>
        <taxon>Bacillaceae</taxon>
        <taxon>Psychrobacillus</taxon>
    </lineage>
</organism>
<reference evidence="1 2" key="1">
    <citation type="submission" date="2019-05" db="EMBL/GenBank/DDBJ databases">
        <title>Psychrobacillus vulpis sp. nov., a new species isolated from feces of a red fox that inhabits in The Tablas de Daimiel Natural Park, Albacete, Spain.</title>
        <authorList>
            <person name="Rodriguez M."/>
            <person name="Reina J.C."/>
            <person name="Bejar V."/>
            <person name="Llamas I."/>
        </authorList>
    </citation>
    <scope>NUCLEOTIDE SEQUENCE [LARGE SCALE GENOMIC DNA]</scope>
    <source>
        <strain evidence="1 2">NEAU-3TGS17</strain>
    </source>
</reference>